<feature type="compositionally biased region" description="Polar residues" evidence="1">
    <location>
        <begin position="21"/>
        <end position="34"/>
    </location>
</feature>
<comment type="caution">
    <text evidence="2">The sequence shown here is derived from an EMBL/GenBank/DDBJ whole genome shotgun (WGS) entry which is preliminary data.</text>
</comment>
<sequence>MATILDSSSAGHFPKSPEKLVQNNNRSNKKPMTNPHSVLLILIKLPESFRRHISREKEARSIANGPMEESSSSRKEIIYGCPAELKTEPEKAQSPSYWVTSMSQ</sequence>
<protein>
    <submittedName>
        <fullName evidence="2">Uncharacterized protein</fullName>
    </submittedName>
</protein>
<feature type="region of interest" description="Disordered" evidence="1">
    <location>
        <begin position="1"/>
        <end position="34"/>
    </location>
</feature>
<dbReference type="EMBL" id="JAQIZT010000008">
    <property type="protein sequence ID" value="KAJ6987689.1"/>
    <property type="molecule type" value="Genomic_DNA"/>
</dbReference>
<dbReference type="AlphaFoldDB" id="A0AAD6MM14"/>
<name>A0AAD6MM14_9ROSI</name>
<reference evidence="2" key="1">
    <citation type="journal article" date="2023" name="Mol. Ecol. Resour.">
        <title>Chromosome-level genome assembly of a triploid poplar Populus alba 'Berolinensis'.</title>
        <authorList>
            <person name="Chen S."/>
            <person name="Yu Y."/>
            <person name="Wang X."/>
            <person name="Wang S."/>
            <person name="Zhang T."/>
            <person name="Zhou Y."/>
            <person name="He R."/>
            <person name="Meng N."/>
            <person name="Wang Y."/>
            <person name="Liu W."/>
            <person name="Liu Z."/>
            <person name="Liu J."/>
            <person name="Guo Q."/>
            <person name="Huang H."/>
            <person name="Sederoff R.R."/>
            <person name="Wang G."/>
            <person name="Qu G."/>
            <person name="Chen S."/>
        </authorList>
    </citation>
    <scope>NUCLEOTIDE SEQUENCE</scope>
    <source>
        <strain evidence="2">SC-2020</strain>
    </source>
</reference>
<evidence type="ECO:0000256" key="1">
    <source>
        <dbReference type="SAM" id="MobiDB-lite"/>
    </source>
</evidence>
<dbReference type="Proteomes" id="UP001164929">
    <property type="component" value="Chromosome 8"/>
</dbReference>
<accession>A0AAD6MM14</accession>
<feature type="compositionally biased region" description="Polar residues" evidence="1">
    <location>
        <begin position="1"/>
        <end position="10"/>
    </location>
</feature>
<organism evidence="2 3">
    <name type="scientific">Populus alba x Populus x berolinensis</name>
    <dbReference type="NCBI Taxonomy" id="444605"/>
    <lineage>
        <taxon>Eukaryota</taxon>
        <taxon>Viridiplantae</taxon>
        <taxon>Streptophyta</taxon>
        <taxon>Embryophyta</taxon>
        <taxon>Tracheophyta</taxon>
        <taxon>Spermatophyta</taxon>
        <taxon>Magnoliopsida</taxon>
        <taxon>eudicotyledons</taxon>
        <taxon>Gunneridae</taxon>
        <taxon>Pentapetalae</taxon>
        <taxon>rosids</taxon>
        <taxon>fabids</taxon>
        <taxon>Malpighiales</taxon>
        <taxon>Salicaceae</taxon>
        <taxon>Saliceae</taxon>
        <taxon>Populus</taxon>
    </lineage>
</organism>
<feature type="region of interest" description="Disordered" evidence="1">
    <location>
        <begin position="56"/>
        <end position="75"/>
    </location>
</feature>
<keyword evidence="3" id="KW-1185">Reference proteome</keyword>
<gene>
    <name evidence="2" type="ORF">NC653_020825</name>
</gene>
<proteinExistence type="predicted"/>
<evidence type="ECO:0000313" key="2">
    <source>
        <dbReference type="EMBL" id="KAJ6987689.1"/>
    </source>
</evidence>
<evidence type="ECO:0000313" key="3">
    <source>
        <dbReference type="Proteomes" id="UP001164929"/>
    </source>
</evidence>